<dbReference type="EMBL" id="JASCIQ010000004">
    <property type="protein sequence ID" value="MDI3403199.1"/>
    <property type="molecule type" value="Genomic_DNA"/>
</dbReference>
<dbReference type="RefSeq" id="WP_282541152.1">
    <property type="nucleotide sequence ID" value="NZ_JASCIQ010000004.1"/>
</dbReference>
<evidence type="ECO:0000313" key="1">
    <source>
        <dbReference type="EMBL" id="MDI3403199.1"/>
    </source>
</evidence>
<reference evidence="1 2" key="1">
    <citation type="submission" date="2023-05" db="EMBL/GenBank/DDBJ databases">
        <title>Draft genome sequence of Streptomyces sp. B-S-A6 isolated from a cave soil in Thailand.</title>
        <authorList>
            <person name="Chamroensaksri N."/>
            <person name="Muangham S."/>
        </authorList>
    </citation>
    <scope>NUCLEOTIDE SEQUENCE [LARGE SCALE GENOMIC DNA]</scope>
    <source>
        <strain evidence="1 2">B-S-A6</strain>
    </source>
</reference>
<dbReference type="Proteomes" id="UP001223978">
    <property type="component" value="Unassembled WGS sequence"/>
</dbReference>
<comment type="caution">
    <text evidence="1">The sequence shown here is derived from an EMBL/GenBank/DDBJ whole genome shotgun (WGS) entry which is preliminary data.</text>
</comment>
<proteinExistence type="predicted"/>
<evidence type="ECO:0000313" key="2">
    <source>
        <dbReference type="Proteomes" id="UP001223978"/>
    </source>
</evidence>
<keyword evidence="2" id="KW-1185">Reference proteome</keyword>
<sequence length="48" mass="5221">MGDFFEQIVDVEVSGEEAGQLAGRMVDWMVADGRLDGERGPDHAGDVR</sequence>
<protein>
    <submittedName>
        <fullName evidence="1">Uncharacterized protein</fullName>
    </submittedName>
</protein>
<accession>A0ABT6S535</accession>
<organism evidence="1 2">
    <name type="scientific">Streptomyces cavernicola</name>
    <dbReference type="NCBI Taxonomy" id="3043613"/>
    <lineage>
        <taxon>Bacteria</taxon>
        <taxon>Bacillati</taxon>
        <taxon>Actinomycetota</taxon>
        <taxon>Actinomycetes</taxon>
        <taxon>Kitasatosporales</taxon>
        <taxon>Streptomycetaceae</taxon>
        <taxon>Streptomyces</taxon>
    </lineage>
</organism>
<name>A0ABT6S535_9ACTN</name>
<gene>
    <name evidence="1" type="ORF">QIS96_05085</name>
</gene>